<dbReference type="GO" id="GO:0016020">
    <property type="term" value="C:membrane"/>
    <property type="evidence" value="ECO:0007669"/>
    <property type="project" value="UniProtKB-SubCell"/>
</dbReference>
<evidence type="ECO:0000256" key="2">
    <source>
        <dbReference type="ARBA" id="ARBA00022692"/>
    </source>
</evidence>
<protein>
    <submittedName>
        <fullName evidence="6">TLR10 isoform 5</fullName>
    </submittedName>
</protein>
<dbReference type="PANTHER" id="PTHR24365:SF23">
    <property type="entry name" value="TOLL-LIKE RECEPTOR 10"/>
    <property type="match status" value="1"/>
</dbReference>
<dbReference type="Proteomes" id="UP000236370">
    <property type="component" value="Unassembled WGS sequence"/>
</dbReference>
<dbReference type="EMBL" id="NBAG03000548">
    <property type="protein sequence ID" value="PNI15882.1"/>
    <property type="molecule type" value="Genomic_DNA"/>
</dbReference>
<organism evidence="6 7">
    <name type="scientific">Pan troglodytes</name>
    <name type="common">Chimpanzee</name>
    <dbReference type="NCBI Taxonomy" id="9598"/>
    <lineage>
        <taxon>Eukaryota</taxon>
        <taxon>Metazoa</taxon>
        <taxon>Chordata</taxon>
        <taxon>Craniata</taxon>
        <taxon>Vertebrata</taxon>
        <taxon>Euteleostomi</taxon>
        <taxon>Mammalia</taxon>
        <taxon>Eutheria</taxon>
        <taxon>Euarchontoglires</taxon>
        <taxon>Primates</taxon>
        <taxon>Haplorrhini</taxon>
        <taxon>Catarrhini</taxon>
        <taxon>Hominidae</taxon>
        <taxon>Pan</taxon>
    </lineage>
</organism>
<dbReference type="PANTHER" id="PTHR24365">
    <property type="entry name" value="TOLL-LIKE RECEPTOR"/>
    <property type="match status" value="1"/>
</dbReference>
<dbReference type="Pfam" id="PF13855">
    <property type="entry name" value="LRR_8"/>
    <property type="match status" value="1"/>
</dbReference>
<keyword evidence="5" id="KW-0472">Membrane</keyword>
<reference evidence="6 7" key="1">
    <citation type="submission" date="2017-12" db="EMBL/GenBank/DDBJ databases">
        <title>High-resolution comparative analysis of great ape genomes.</title>
        <authorList>
            <person name="Pollen A."/>
            <person name="Hastie A."/>
            <person name="Hormozdiari F."/>
            <person name="Dougherty M."/>
            <person name="Liu R."/>
            <person name="Chaisson M."/>
            <person name="Hoppe E."/>
            <person name="Hill C."/>
            <person name="Pang A."/>
            <person name="Hillier L."/>
            <person name="Baker C."/>
            <person name="Armstrong J."/>
            <person name="Shendure J."/>
            <person name="Paten B."/>
            <person name="Wilson R."/>
            <person name="Chao H."/>
            <person name="Schneider V."/>
            <person name="Ventura M."/>
            <person name="Kronenberg Z."/>
            <person name="Murali S."/>
            <person name="Gordon D."/>
            <person name="Cantsilieris S."/>
            <person name="Munson K."/>
            <person name="Nelson B."/>
            <person name="Raja A."/>
            <person name="Underwood J."/>
            <person name="Diekhans M."/>
            <person name="Fiddes I."/>
            <person name="Haussler D."/>
            <person name="Eichler E."/>
        </authorList>
    </citation>
    <scope>NUCLEOTIDE SEQUENCE [LARGE SCALE GENOMIC DNA]</scope>
    <source>
        <strain evidence="6">Yerkes chimp pedigree #C0471</strain>
    </source>
</reference>
<evidence type="ECO:0000256" key="1">
    <source>
        <dbReference type="ARBA" id="ARBA00004167"/>
    </source>
</evidence>
<dbReference type="AlphaFoldDB" id="A0A2J8IZD7"/>
<feature type="non-terminal residue" evidence="6">
    <location>
        <position position="94"/>
    </location>
</feature>
<evidence type="ECO:0000313" key="7">
    <source>
        <dbReference type="Proteomes" id="UP000236370"/>
    </source>
</evidence>
<name>A0A2J8IZD7_PANTR</name>
<comment type="subcellular location">
    <subcellularLocation>
        <location evidence="1">Membrane</location>
        <topology evidence="1">Single-pass membrane protein</topology>
    </subcellularLocation>
</comment>
<sequence length="94" mass="10885">MTVEGDAPELPEERELMTNCSNMSLRKVPADLTPATTTLDLSYNLLFQLQSSDFHSVSKLRVLILCHNRIQQLDLKTFEFNKELRYLDLSNNRL</sequence>
<accession>A0A2J8IZD7</accession>
<dbReference type="Gene3D" id="3.80.10.10">
    <property type="entry name" value="Ribonuclease Inhibitor"/>
    <property type="match status" value="1"/>
</dbReference>
<gene>
    <name evidence="6" type="ORF">CK820_G0051790</name>
</gene>
<keyword evidence="4" id="KW-1133">Transmembrane helix</keyword>
<keyword evidence="3" id="KW-0732">Signal</keyword>
<evidence type="ECO:0000256" key="3">
    <source>
        <dbReference type="ARBA" id="ARBA00022729"/>
    </source>
</evidence>
<comment type="caution">
    <text evidence="6">The sequence shown here is derived from an EMBL/GenBank/DDBJ whole genome shotgun (WGS) entry which is preliminary data.</text>
</comment>
<dbReference type="InterPro" id="IPR032675">
    <property type="entry name" value="LRR_dom_sf"/>
</dbReference>
<proteinExistence type="predicted"/>
<evidence type="ECO:0000313" key="6">
    <source>
        <dbReference type="EMBL" id="PNI15882.1"/>
    </source>
</evidence>
<evidence type="ECO:0000256" key="5">
    <source>
        <dbReference type="ARBA" id="ARBA00023136"/>
    </source>
</evidence>
<evidence type="ECO:0000256" key="4">
    <source>
        <dbReference type="ARBA" id="ARBA00022989"/>
    </source>
</evidence>
<dbReference type="SUPFAM" id="SSF52058">
    <property type="entry name" value="L domain-like"/>
    <property type="match status" value="1"/>
</dbReference>
<dbReference type="InterPro" id="IPR001611">
    <property type="entry name" value="Leu-rich_rpt"/>
</dbReference>
<keyword evidence="2" id="KW-0812">Transmembrane</keyword>